<feature type="transmembrane region" description="Helical" evidence="1">
    <location>
        <begin position="80"/>
        <end position="101"/>
    </location>
</feature>
<dbReference type="Proteomes" id="UP000248724">
    <property type="component" value="Unassembled WGS sequence"/>
</dbReference>
<keyword evidence="1" id="KW-1133">Transmembrane helix</keyword>
<protein>
    <submittedName>
        <fullName evidence="2">Uncharacterized protein</fullName>
    </submittedName>
</protein>
<evidence type="ECO:0000256" key="1">
    <source>
        <dbReference type="SAM" id="Phobius"/>
    </source>
</evidence>
<name>A0A2W5ZMD1_9BACT</name>
<reference evidence="2 3" key="1">
    <citation type="journal article" date="2017" name="Nature">
        <title>Atmospheric trace gases support primary production in Antarctic desert surface soil.</title>
        <authorList>
            <person name="Ji M."/>
            <person name="Greening C."/>
            <person name="Vanwonterghem I."/>
            <person name="Carere C.R."/>
            <person name="Bay S.K."/>
            <person name="Steen J.A."/>
            <person name="Montgomery K."/>
            <person name="Lines T."/>
            <person name="Beardall J."/>
            <person name="van Dorst J."/>
            <person name="Snape I."/>
            <person name="Stott M.B."/>
            <person name="Hugenholtz P."/>
            <person name="Ferrari B.C."/>
        </authorList>
    </citation>
    <scope>NUCLEOTIDE SEQUENCE [LARGE SCALE GENOMIC DNA]</scope>
    <source>
        <strain evidence="2">RRmetagenome_bin12</strain>
    </source>
</reference>
<keyword evidence="1" id="KW-0472">Membrane</keyword>
<dbReference type="AlphaFoldDB" id="A0A2W5ZMD1"/>
<evidence type="ECO:0000313" key="2">
    <source>
        <dbReference type="EMBL" id="PZR84016.1"/>
    </source>
</evidence>
<proteinExistence type="predicted"/>
<comment type="caution">
    <text evidence="2">The sequence shown here is derived from an EMBL/GenBank/DDBJ whole genome shotgun (WGS) entry which is preliminary data.</text>
</comment>
<evidence type="ECO:0000313" key="3">
    <source>
        <dbReference type="Proteomes" id="UP000248724"/>
    </source>
</evidence>
<sequence length="112" mass="11754">MNPAEILDRALEAGATGRTAPASVRGLLDVATEVAQALTASRLSRADHDRIYAHSLAMLEAAVDEQRRGWQRALHPRRPAPVLIGGAALTLGAAALGWAVLHGRRSHAPVAA</sequence>
<dbReference type="EMBL" id="QHBU01000014">
    <property type="protein sequence ID" value="PZR84016.1"/>
    <property type="molecule type" value="Genomic_DNA"/>
</dbReference>
<gene>
    <name evidence="2" type="ORF">DLM65_00720</name>
</gene>
<organism evidence="2 3">
    <name type="scientific">Candidatus Aeolococcus gillhamiae</name>
    <dbReference type="NCBI Taxonomy" id="3127015"/>
    <lineage>
        <taxon>Bacteria</taxon>
        <taxon>Bacillati</taxon>
        <taxon>Candidatus Dormiibacterota</taxon>
        <taxon>Candidatus Dormibacteria</taxon>
        <taxon>Candidatus Aeolococcales</taxon>
        <taxon>Candidatus Aeolococcaceae</taxon>
        <taxon>Candidatus Aeolococcus</taxon>
    </lineage>
</organism>
<keyword evidence="1" id="KW-0812">Transmembrane</keyword>
<accession>A0A2W5ZMD1</accession>